<evidence type="ECO:0000313" key="3">
    <source>
        <dbReference type="Proteomes" id="UP000325440"/>
    </source>
</evidence>
<dbReference type="PANTHER" id="PTHR19446">
    <property type="entry name" value="REVERSE TRANSCRIPTASES"/>
    <property type="match status" value="1"/>
</dbReference>
<evidence type="ECO:0000259" key="1">
    <source>
        <dbReference type="PROSITE" id="PS50878"/>
    </source>
</evidence>
<dbReference type="Pfam" id="PF00078">
    <property type="entry name" value="RVT_1"/>
    <property type="match status" value="1"/>
</dbReference>
<dbReference type="GO" id="GO:0003964">
    <property type="term" value="F:RNA-directed DNA polymerase activity"/>
    <property type="evidence" value="ECO:0007669"/>
    <property type="project" value="UniProtKB-KW"/>
</dbReference>
<keyword evidence="2" id="KW-0695">RNA-directed DNA polymerase</keyword>
<reference evidence="2 3" key="1">
    <citation type="submission" date="2019-08" db="EMBL/GenBank/DDBJ databases">
        <authorList>
            <person name="Alioto T."/>
            <person name="Alioto T."/>
            <person name="Gomez Garrido J."/>
        </authorList>
    </citation>
    <scope>NUCLEOTIDE SEQUENCE [LARGE SCALE GENOMIC DNA]</scope>
</reference>
<gene>
    <name evidence="2" type="ORF">CINCED_3A020979</name>
</gene>
<dbReference type="PROSITE" id="PS50878">
    <property type="entry name" value="RT_POL"/>
    <property type="match status" value="1"/>
</dbReference>
<protein>
    <submittedName>
        <fullName evidence="2">Reverse transcriptase domain</fullName>
    </submittedName>
</protein>
<feature type="domain" description="Reverse transcriptase" evidence="1">
    <location>
        <begin position="1"/>
        <end position="217"/>
    </location>
</feature>
<dbReference type="EMBL" id="CABPRJ010000021">
    <property type="protein sequence ID" value="VVC25876.1"/>
    <property type="molecule type" value="Genomic_DNA"/>
</dbReference>
<keyword evidence="2" id="KW-0808">Transferase</keyword>
<dbReference type="Proteomes" id="UP000325440">
    <property type="component" value="Unassembled WGS sequence"/>
</dbReference>
<dbReference type="InterPro" id="IPR000477">
    <property type="entry name" value="RT_dom"/>
</dbReference>
<keyword evidence="2" id="KW-0548">Nucleotidyltransferase</keyword>
<name>A0A5E4M2S7_9HEMI</name>
<keyword evidence="3" id="KW-1185">Reference proteome</keyword>
<organism evidence="2 3">
    <name type="scientific">Cinara cedri</name>
    <dbReference type="NCBI Taxonomy" id="506608"/>
    <lineage>
        <taxon>Eukaryota</taxon>
        <taxon>Metazoa</taxon>
        <taxon>Ecdysozoa</taxon>
        <taxon>Arthropoda</taxon>
        <taxon>Hexapoda</taxon>
        <taxon>Insecta</taxon>
        <taxon>Pterygota</taxon>
        <taxon>Neoptera</taxon>
        <taxon>Paraneoptera</taxon>
        <taxon>Hemiptera</taxon>
        <taxon>Sternorrhyncha</taxon>
        <taxon>Aphidomorpha</taxon>
        <taxon>Aphidoidea</taxon>
        <taxon>Aphididae</taxon>
        <taxon>Lachninae</taxon>
        <taxon>Cinara</taxon>
    </lineage>
</organism>
<accession>A0A5E4M2S7</accession>
<proteinExistence type="predicted"/>
<sequence>MNYQQYSYHTQSHHHLYNLKWSQSLLSPLPMALPAKPASPAEIRGIIKKLANRKSPGHDLITNKRLSVITNENKNLPNFQFGFRANHSTTHQLHRIDTISTALETKKYCTGVFLDVAKAFDTDWHEGLLFKLKTLFSAPYYLFLKSYLDNHTFKVCHNLQHSKQFPIAARVPQGSDIAPFLYIIFTSDLPTSEKITIGTCDTAFYLQLLIISLQAFN</sequence>
<dbReference type="AlphaFoldDB" id="A0A5E4M2S7"/>
<evidence type="ECO:0000313" key="2">
    <source>
        <dbReference type="EMBL" id="VVC25876.1"/>
    </source>
</evidence>
<dbReference type="OrthoDB" id="6621417at2759"/>